<sequence>TVGWMSDLNSFSATDANKFFQEYYVPSNMVIGLAGDVKPAEAMPIIEKYLGRLPAHDKPDERNTVEPPQKSERRVVLQEMSQPLYIEGYHRPDYLSKDDAVYDAIADLMSNGRTSRLYRALVRDKKIASDSAGFTGLPGSKYPHLFAFYAFPIPGHKPEEMEQAIRAEIERLKKEDVTDEELKMIKTRARATLVRGLSDNAGLAQQLAFYQARYGDWRELFRSVDRLEKVAREDIRRVANQTFTQENRTVGIIETAVESGDGKGGAQ</sequence>
<name>A0A7V8NS25_9BACT</name>
<comment type="similarity">
    <text evidence="1">Belongs to the peptidase M16 family.</text>
</comment>
<dbReference type="SUPFAM" id="SSF63411">
    <property type="entry name" value="LuxS/MPP-like metallohydrolase"/>
    <property type="match status" value="2"/>
</dbReference>
<evidence type="ECO:0000313" key="3">
    <source>
        <dbReference type="EMBL" id="MBA0086292.1"/>
    </source>
</evidence>
<accession>A0A7V8NS25</accession>
<evidence type="ECO:0000313" key="4">
    <source>
        <dbReference type="Proteomes" id="UP000567293"/>
    </source>
</evidence>
<dbReference type="EMBL" id="JACDQQ010001442">
    <property type="protein sequence ID" value="MBA0086292.1"/>
    <property type="molecule type" value="Genomic_DNA"/>
</dbReference>
<dbReference type="Gene3D" id="3.30.830.10">
    <property type="entry name" value="Metalloenzyme, LuxS/M16 peptidase-like"/>
    <property type="match status" value="2"/>
</dbReference>
<evidence type="ECO:0000256" key="1">
    <source>
        <dbReference type="ARBA" id="ARBA00007261"/>
    </source>
</evidence>
<protein>
    <submittedName>
        <fullName evidence="3">Insulinase family protein</fullName>
    </submittedName>
</protein>
<dbReference type="PANTHER" id="PTHR11851">
    <property type="entry name" value="METALLOPROTEASE"/>
    <property type="match status" value="1"/>
</dbReference>
<keyword evidence="4" id="KW-1185">Reference proteome</keyword>
<dbReference type="Pfam" id="PF05193">
    <property type="entry name" value="Peptidase_M16_C"/>
    <property type="match status" value="1"/>
</dbReference>
<dbReference type="GO" id="GO:0046872">
    <property type="term" value="F:metal ion binding"/>
    <property type="evidence" value="ECO:0007669"/>
    <property type="project" value="InterPro"/>
</dbReference>
<proteinExistence type="inferred from homology"/>
<reference evidence="3" key="1">
    <citation type="submission" date="2020-06" db="EMBL/GenBank/DDBJ databases">
        <title>Legume-microbial interactions unlock mineral nutrients during tropical forest succession.</title>
        <authorList>
            <person name="Epihov D.Z."/>
        </authorList>
    </citation>
    <scope>NUCLEOTIDE SEQUENCE [LARGE SCALE GENOMIC DNA]</scope>
    <source>
        <strain evidence="3">Pan2503</strain>
    </source>
</reference>
<feature type="non-terminal residue" evidence="3">
    <location>
        <position position="1"/>
    </location>
</feature>
<feature type="domain" description="Peptidase M16 C-terminal" evidence="2">
    <location>
        <begin position="10"/>
        <end position="187"/>
    </location>
</feature>
<dbReference type="Proteomes" id="UP000567293">
    <property type="component" value="Unassembled WGS sequence"/>
</dbReference>
<dbReference type="PANTHER" id="PTHR11851:SF49">
    <property type="entry name" value="MITOCHONDRIAL-PROCESSING PEPTIDASE SUBUNIT ALPHA"/>
    <property type="match status" value="1"/>
</dbReference>
<gene>
    <name evidence="3" type="ORF">HRJ53_15020</name>
</gene>
<evidence type="ECO:0000259" key="2">
    <source>
        <dbReference type="Pfam" id="PF05193"/>
    </source>
</evidence>
<comment type="caution">
    <text evidence="3">The sequence shown here is derived from an EMBL/GenBank/DDBJ whole genome shotgun (WGS) entry which is preliminary data.</text>
</comment>
<organism evidence="3 4">
    <name type="scientific">Candidatus Acidiferrum panamense</name>
    <dbReference type="NCBI Taxonomy" id="2741543"/>
    <lineage>
        <taxon>Bacteria</taxon>
        <taxon>Pseudomonadati</taxon>
        <taxon>Acidobacteriota</taxon>
        <taxon>Terriglobia</taxon>
        <taxon>Candidatus Acidiferrales</taxon>
        <taxon>Candidatus Acidiferrum</taxon>
    </lineage>
</organism>
<dbReference type="InterPro" id="IPR011249">
    <property type="entry name" value="Metalloenz_LuxS/M16"/>
</dbReference>
<dbReference type="AlphaFoldDB" id="A0A7V8NS25"/>
<dbReference type="InterPro" id="IPR050361">
    <property type="entry name" value="MPP/UQCRC_Complex"/>
</dbReference>
<dbReference type="InterPro" id="IPR007863">
    <property type="entry name" value="Peptidase_M16_C"/>
</dbReference>